<feature type="binding site" evidence="12">
    <location>
        <position position="126"/>
    </location>
    <ligand>
        <name>NAD(+)</name>
        <dbReference type="ChEBI" id="CHEBI:57540"/>
    </ligand>
</feature>
<comment type="cofactor">
    <cofactor evidence="10">
        <name>Zn(2+)</name>
        <dbReference type="ChEBI" id="CHEBI:29105"/>
    </cofactor>
    <text evidence="10">Binds 1 zinc ion per subunit.</text>
</comment>
<comment type="caution">
    <text evidence="14">The sequence shown here is derived from an EMBL/GenBank/DDBJ whole genome shotgun (WGS) entry which is preliminary data.</text>
</comment>
<dbReference type="Gene3D" id="1.20.1090.10">
    <property type="entry name" value="Dehydroquinate synthase-like - alpha domain"/>
    <property type="match status" value="1"/>
</dbReference>
<dbReference type="PANTHER" id="PTHR43616:SF5">
    <property type="entry name" value="GLYCEROL DEHYDROGENASE 1"/>
    <property type="match status" value="1"/>
</dbReference>
<feature type="binding site" evidence="11">
    <location>
        <position position="120"/>
    </location>
    <ligand>
        <name>glycerol</name>
        <dbReference type="ChEBI" id="CHEBI:17754"/>
    </ligand>
</feature>
<organism evidence="14 15">
    <name type="scientific">Streptococcus porcinus</name>
    <dbReference type="NCBI Taxonomy" id="1340"/>
    <lineage>
        <taxon>Bacteria</taxon>
        <taxon>Bacillati</taxon>
        <taxon>Bacillota</taxon>
        <taxon>Bacilli</taxon>
        <taxon>Lactobacillales</taxon>
        <taxon>Streptococcaceae</taxon>
        <taxon>Streptococcus</taxon>
    </lineage>
</organism>
<evidence type="ECO:0000256" key="2">
    <source>
        <dbReference type="ARBA" id="ARBA00022723"/>
    </source>
</evidence>
<dbReference type="GO" id="GO:0005829">
    <property type="term" value="C:cytosol"/>
    <property type="evidence" value="ECO:0007669"/>
    <property type="project" value="TreeGrafter"/>
</dbReference>
<dbReference type="GO" id="GO:0008888">
    <property type="term" value="F:glycerol dehydrogenase (NAD+) activity"/>
    <property type="evidence" value="ECO:0007669"/>
    <property type="project" value="UniProtKB-EC"/>
</dbReference>
<name>A0A4U9XRV0_STRPO</name>
<evidence type="ECO:0000256" key="5">
    <source>
        <dbReference type="ARBA" id="ARBA00023027"/>
    </source>
</evidence>
<evidence type="ECO:0000256" key="8">
    <source>
        <dbReference type="ARBA" id="ARBA00040132"/>
    </source>
</evidence>
<dbReference type="PIRSF" id="PIRSF000112">
    <property type="entry name" value="Glycerol_dehydrogenase"/>
    <property type="match status" value="1"/>
</dbReference>
<dbReference type="GO" id="GO:0015980">
    <property type="term" value="P:energy derivation by oxidation of organic compounds"/>
    <property type="evidence" value="ECO:0007669"/>
    <property type="project" value="UniProtKB-ARBA"/>
</dbReference>
<evidence type="ECO:0000313" key="14">
    <source>
        <dbReference type="EMBL" id="MBA2795635.1"/>
    </source>
</evidence>
<evidence type="ECO:0000256" key="9">
    <source>
        <dbReference type="ARBA" id="ARBA00049006"/>
    </source>
</evidence>
<dbReference type="FunFam" id="3.40.50.1970:FF:000005">
    <property type="entry name" value="Glycerol dehydrogenase"/>
    <property type="match status" value="1"/>
</dbReference>
<evidence type="ECO:0000256" key="11">
    <source>
        <dbReference type="PIRSR" id="PIRSR000112-2"/>
    </source>
</evidence>
<comment type="pathway">
    <text evidence="6">Polyol metabolism; glycerol fermentation; glycerone phosphate from glycerol (oxidative route): step 1/2.</text>
</comment>
<dbReference type="GO" id="GO:0046872">
    <property type="term" value="F:metal ion binding"/>
    <property type="evidence" value="ECO:0007669"/>
    <property type="project" value="UniProtKB-KW"/>
</dbReference>
<comment type="similarity">
    <text evidence="1">Belongs to the iron-containing alcohol dehydrogenase family.</text>
</comment>
<dbReference type="EMBL" id="JACEGE010000011">
    <property type="protein sequence ID" value="MBA2795635.1"/>
    <property type="molecule type" value="Genomic_DNA"/>
</dbReference>
<keyword evidence="2 10" id="KW-0479">Metal-binding</keyword>
<keyword evidence="3" id="KW-0319">Glycerol metabolism</keyword>
<evidence type="ECO:0000313" key="15">
    <source>
        <dbReference type="Proteomes" id="UP000524462"/>
    </source>
</evidence>
<keyword evidence="10" id="KW-0862">Zinc</keyword>
<dbReference type="AlphaFoldDB" id="A0A4U9XRV0"/>
<dbReference type="InterPro" id="IPR001670">
    <property type="entry name" value="ADH_Fe/GldA"/>
</dbReference>
<evidence type="ECO:0000256" key="4">
    <source>
        <dbReference type="ARBA" id="ARBA00023002"/>
    </source>
</evidence>
<evidence type="ECO:0000256" key="6">
    <source>
        <dbReference type="ARBA" id="ARBA00037918"/>
    </source>
</evidence>
<keyword evidence="5 12" id="KW-0520">NAD</keyword>
<evidence type="ECO:0000256" key="10">
    <source>
        <dbReference type="PIRSR" id="PIRSR000112-1"/>
    </source>
</evidence>
<dbReference type="InterPro" id="IPR016205">
    <property type="entry name" value="Glycerol_DH"/>
</dbReference>
<dbReference type="Gene3D" id="3.40.50.1970">
    <property type="match status" value="1"/>
</dbReference>
<dbReference type="PANTHER" id="PTHR43616">
    <property type="entry name" value="GLYCEROL DEHYDROGENASE"/>
    <property type="match status" value="1"/>
</dbReference>
<dbReference type="NCBIfam" id="NF006941">
    <property type="entry name" value="PRK09423.1"/>
    <property type="match status" value="1"/>
</dbReference>
<reference evidence="14 15" key="1">
    <citation type="submission" date="2020-07" db="EMBL/GenBank/DDBJ databases">
        <title>Molecular and genomic characterization of Streptococcus porcinus isolated from diseased swine in Brazil.</title>
        <authorList>
            <person name="Moreno L.Z."/>
            <person name="Matajira C.E.C."/>
            <person name="Poor A.P."/>
            <person name="Dutra M.C."/>
            <person name="Moreno A.M."/>
        </authorList>
    </citation>
    <scope>NUCLEOTIDE SEQUENCE [LARGE SCALE GENOMIC DNA]</scope>
    <source>
        <strain evidence="14 15">SP0816-2</strain>
    </source>
</reference>
<dbReference type="Pfam" id="PF00465">
    <property type="entry name" value="Fe-ADH"/>
    <property type="match status" value="1"/>
</dbReference>
<dbReference type="Proteomes" id="UP000524462">
    <property type="component" value="Unassembled WGS sequence"/>
</dbReference>
<feature type="binding site" evidence="10">
    <location>
        <position position="253"/>
    </location>
    <ligand>
        <name>glycerol</name>
        <dbReference type="ChEBI" id="CHEBI:17754"/>
    </ligand>
</feature>
<feature type="domain" description="Alcohol dehydrogenase iron-type/glycerol dehydrogenase GldA" evidence="13">
    <location>
        <begin position="7"/>
        <end position="153"/>
    </location>
</feature>
<dbReference type="GO" id="GO:0019563">
    <property type="term" value="P:glycerol catabolic process"/>
    <property type="evidence" value="ECO:0007669"/>
    <property type="project" value="UniProtKB-ARBA"/>
</dbReference>
<feature type="binding site" evidence="12">
    <location>
        <position position="130"/>
    </location>
    <ligand>
        <name>NAD(+)</name>
        <dbReference type="ChEBI" id="CHEBI:57540"/>
    </ligand>
</feature>
<feature type="binding site" evidence="12">
    <location>
        <begin position="93"/>
        <end position="97"/>
    </location>
    <ligand>
        <name>NAD(+)</name>
        <dbReference type="ChEBI" id="CHEBI:57540"/>
    </ligand>
</feature>
<dbReference type="CDD" id="cd08170">
    <property type="entry name" value="GlyDH"/>
    <property type="match status" value="1"/>
</dbReference>
<keyword evidence="4" id="KW-0560">Oxidoreductase</keyword>
<feature type="binding site" evidence="12">
    <location>
        <begin position="115"/>
        <end position="118"/>
    </location>
    <ligand>
        <name>NAD(+)</name>
        <dbReference type="ChEBI" id="CHEBI:57540"/>
    </ligand>
</feature>
<protein>
    <recommendedName>
        <fullName evidence="8">Glycerol dehydrogenase</fullName>
        <ecNumber evidence="7">1.1.1.6</ecNumber>
    </recommendedName>
</protein>
<evidence type="ECO:0000256" key="7">
    <source>
        <dbReference type="ARBA" id="ARBA00039147"/>
    </source>
</evidence>
<dbReference type="RefSeq" id="WP_138080518.1">
    <property type="nucleotide sequence ID" value="NZ_JACEGE010000011.1"/>
</dbReference>
<evidence type="ECO:0000256" key="1">
    <source>
        <dbReference type="ARBA" id="ARBA00007358"/>
    </source>
</evidence>
<evidence type="ECO:0000256" key="3">
    <source>
        <dbReference type="ARBA" id="ARBA00022798"/>
    </source>
</evidence>
<feature type="binding site" evidence="12">
    <location>
        <position position="36"/>
    </location>
    <ligand>
        <name>NAD(+)</name>
        <dbReference type="ChEBI" id="CHEBI:57540"/>
    </ligand>
</feature>
<evidence type="ECO:0000256" key="12">
    <source>
        <dbReference type="PIRSR" id="PIRSR000112-3"/>
    </source>
</evidence>
<gene>
    <name evidence="14" type="ORF">H1B29_03930</name>
</gene>
<feature type="binding site" evidence="10">
    <location>
        <position position="271"/>
    </location>
    <ligand>
        <name>glycerol</name>
        <dbReference type="ChEBI" id="CHEBI:17754"/>
    </ligand>
</feature>
<feature type="binding site" evidence="10">
    <location>
        <position position="170"/>
    </location>
    <ligand>
        <name>glycerol</name>
        <dbReference type="ChEBI" id="CHEBI:17754"/>
    </ligand>
</feature>
<sequence length="364" mass="39270">MKIFASPSRYIQGKNALFENHKVILKLGTKPILLCDDTVYQIIGKDFEDYLHRQGILADRVHFNGEASDNEIKRVVAIAEEQNNDLIIGLGGGKTIDSAKAISDELGVPVVIAPTVASTDAPTSALSVIYTDEGAFEKYIFYAKNPDLVIVDTQVICQAPKRLLASGIADGLATWVEARAVLQKNGETMAGGHQSLAGIAIAKACEETLFADGLQAMASCEQKIVTKALDNVVEANTLLSGLGFESAGLAAAHAIHNGFTALEGDIHHLTHGEKVAYGTLTQLFLENRPKEEINKYIYFYQAIGMPTSLKELHLDNASYEDLLKVGQQATIAGETIHQMPFDITAEDVAAALLAVDAYVKNLTR</sequence>
<accession>A0A4U9XRV0</accession>
<feature type="binding site" evidence="12">
    <location>
        <position position="124"/>
    </location>
    <ligand>
        <name>NAD(+)</name>
        <dbReference type="ChEBI" id="CHEBI:57540"/>
    </ligand>
</feature>
<dbReference type="EC" id="1.1.1.6" evidence="7"/>
<evidence type="ECO:0000259" key="13">
    <source>
        <dbReference type="Pfam" id="PF00465"/>
    </source>
</evidence>
<dbReference type="SUPFAM" id="SSF56796">
    <property type="entry name" value="Dehydroquinate synthase-like"/>
    <property type="match status" value="1"/>
</dbReference>
<comment type="catalytic activity">
    <reaction evidence="9">
        <text>glycerol + NAD(+) = dihydroxyacetone + NADH + H(+)</text>
        <dbReference type="Rhea" id="RHEA:13769"/>
        <dbReference type="ChEBI" id="CHEBI:15378"/>
        <dbReference type="ChEBI" id="CHEBI:16016"/>
        <dbReference type="ChEBI" id="CHEBI:17754"/>
        <dbReference type="ChEBI" id="CHEBI:57540"/>
        <dbReference type="ChEBI" id="CHEBI:57945"/>
        <dbReference type="EC" id="1.1.1.6"/>
    </reaction>
</comment>
<proteinExistence type="inferred from homology"/>